<accession>A0A0F0LGS8</accession>
<dbReference type="SUPFAM" id="SSF50475">
    <property type="entry name" value="FMN-binding split barrel"/>
    <property type="match status" value="1"/>
</dbReference>
<gene>
    <name evidence="1" type="ORF">RS86_03150</name>
</gene>
<dbReference type="STRING" id="582680.RS86_03150"/>
<dbReference type="Proteomes" id="UP000033740">
    <property type="component" value="Unassembled WGS sequence"/>
</dbReference>
<proteinExistence type="predicted"/>
<dbReference type="InterPro" id="IPR024747">
    <property type="entry name" value="Pyridox_Oxase-rel"/>
</dbReference>
<dbReference type="InterPro" id="IPR012349">
    <property type="entry name" value="Split_barrel_FMN-bd"/>
</dbReference>
<keyword evidence="2" id="KW-1185">Reference proteome</keyword>
<evidence type="ECO:0000313" key="1">
    <source>
        <dbReference type="EMBL" id="KJL31869.1"/>
    </source>
</evidence>
<dbReference type="Gene3D" id="2.30.110.10">
    <property type="entry name" value="Electron Transport, Fmn-binding Protein, Chain A"/>
    <property type="match status" value="1"/>
</dbReference>
<name>A0A0F0LGS8_9MICO</name>
<organism evidence="1 2">
    <name type="scientific">Microbacterium azadirachtae</name>
    <dbReference type="NCBI Taxonomy" id="582680"/>
    <lineage>
        <taxon>Bacteria</taxon>
        <taxon>Bacillati</taxon>
        <taxon>Actinomycetota</taxon>
        <taxon>Actinomycetes</taxon>
        <taxon>Micrococcales</taxon>
        <taxon>Microbacteriaceae</taxon>
        <taxon>Microbacterium</taxon>
    </lineage>
</organism>
<dbReference type="EMBL" id="JYIX01000038">
    <property type="protein sequence ID" value="KJL31869.1"/>
    <property type="molecule type" value="Genomic_DNA"/>
</dbReference>
<dbReference type="RefSeq" id="WP_045273183.1">
    <property type="nucleotide sequence ID" value="NZ_JYIX01000038.1"/>
</dbReference>
<sequence length="131" mass="14296">MIIELSEQECYDLLTATTVGRIGFVHDARVLILPVNFVVSGRDLLLRTTADGLLSTLSEAPSEVAFEVDSHVPLSRTAWSVLMHGRLSRVDEGDAAAVLPRVSPWAGAGMDLPLRFRIERMTGRTVHGDQA</sequence>
<comment type="caution">
    <text evidence="1">The sequence shown here is derived from an EMBL/GenBank/DDBJ whole genome shotgun (WGS) entry which is preliminary data.</text>
</comment>
<reference evidence="1 2" key="1">
    <citation type="submission" date="2015-02" db="EMBL/GenBank/DDBJ databases">
        <title>Draft genome sequences of ten Microbacterium spp. with emphasis on heavy metal contaminated environments.</title>
        <authorList>
            <person name="Corretto E."/>
        </authorList>
    </citation>
    <scope>NUCLEOTIDE SEQUENCE [LARGE SCALE GENOMIC DNA]</scope>
    <source>
        <strain evidence="1 2">ARN176</strain>
    </source>
</reference>
<evidence type="ECO:0000313" key="2">
    <source>
        <dbReference type="Proteomes" id="UP000033740"/>
    </source>
</evidence>
<dbReference type="AlphaFoldDB" id="A0A0F0LGS8"/>
<protein>
    <submittedName>
        <fullName evidence="1">Pyridoxamine 5'-phosphate oxidase</fullName>
    </submittedName>
</protein>
<dbReference type="PATRIC" id="fig|582680.6.peg.3228"/>
<dbReference type="Pfam" id="PF12900">
    <property type="entry name" value="Pyridox_ox_2"/>
    <property type="match status" value="1"/>
</dbReference>